<dbReference type="Proteomes" id="UP001500426">
    <property type="component" value="Unassembled WGS sequence"/>
</dbReference>
<organism evidence="1 2">
    <name type="scientific">Flavobacterium chungnamense</name>
    <dbReference type="NCBI Taxonomy" id="706182"/>
    <lineage>
        <taxon>Bacteria</taxon>
        <taxon>Pseudomonadati</taxon>
        <taxon>Bacteroidota</taxon>
        <taxon>Flavobacteriia</taxon>
        <taxon>Flavobacteriales</taxon>
        <taxon>Flavobacteriaceae</taxon>
        <taxon>Flavobacterium</taxon>
    </lineage>
</organism>
<reference evidence="2" key="1">
    <citation type="journal article" date="2019" name="Int. J. Syst. Evol. Microbiol.">
        <title>The Global Catalogue of Microorganisms (GCM) 10K type strain sequencing project: providing services to taxonomists for standard genome sequencing and annotation.</title>
        <authorList>
            <consortium name="The Broad Institute Genomics Platform"/>
            <consortium name="The Broad Institute Genome Sequencing Center for Infectious Disease"/>
            <person name="Wu L."/>
            <person name="Ma J."/>
        </authorList>
    </citation>
    <scope>NUCLEOTIDE SEQUENCE [LARGE SCALE GENOMIC DNA]</scope>
    <source>
        <strain evidence="2">JCM 17068</strain>
    </source>
</reference>
<comment type="caution">
    <text evidence="1">The sequence shown here is derived from an EMBL/GenBank/DDBJ whole genome shotgun (WGS) entry which is preliminary data.</text>
</comment>
<name>A0ABP7USM0_9FLAO</name>
<protein>
    <submittedName>
        <fullName evidence="1">Uncharacterized protein</fullName>
    </submittedName>
</protein>
<proteinExistence type="predicted"/>
<evidence type="ECO:0000313" key="1">
    <source>
        <dbReference type="EMBL" id="GAA4051764.1"/>
    </source>
</evidence>
<keyword evidence="2" id="KW-1185">Reference proteome</keyword>
<gene>
    <name evidence="1" type="ORF">GCM10022388_17390</name>
</gene>
<dbReference type="EMBL" id="BAABCS010000016">
    <property type="protein sequence ID" value="GAA4051764.1"/>
    <property type="molecule type" value="Genomic_DNA"/>
</dbReference>
<accession>A0ABP7USM0</accession>
<sequence>MENSIEIPIKIGIVKTNIKLTPPPSTGTSKVKIGVKNPKNNINIILTIFLSIFNKTN</sequence>
<evidence type="ECO:0000313" key="2">
    <source>
        <dbReference type="Proteomes" id="UP001500426"/>
    </source>
</evidence>